<comment type="caution">
    <text evidence="1">The sequence shown here is derived from an EMBL/GenBank/DDBJ whole genome shotgun (WGS) entry which is preliminary data.</text>
</comment>
<dbReference type="EMBL" id="BARW01026510">
    <property type="protein sequence ID" value="GAJ06240.1"/>
    <property type="molecule type" value="Genomic_DNA"/>
</dbReference>
<reference evidence="1" key="1">
    <citation type="journal article" date="2014" name="Front. Microbiol.">
        <title>High frequency of phylogenetically diverse reductive dehalogenase-homologous genes in deep subseafloor sedimentary metagenomes.</title>
        <authorList>
            <person name="Kawai M."/>
            <person name="Futagami T."/>
            <person name="Toyoda A."/>
            <person name="Takaki Y."/>
            <person name="Nishi S."/>
            <person name="Hori S."/>
            <person name="Arai W."/>
            <person name="Tsubouchi T."/>
            <person name="Morono Y."/>
            <person name="Uchiyama I."/>
            <person name="Ito T."/>
            <person name="Fujiyama A."/>
            <person name="Inagaki F."/>
            <person name="Takami H."/>
        </authorList>
    </citation>
    <scope>NUCLEOTIDE SEQUENCE</scope>
    <source>
        <strain evidence="1">Expedition CK06-06</strain>
    </source>
</reference>
<gene>
    <name evidence="1" type="ORF">S12H4_43220</name>
</gene>
<proteinExistence type="predicted"/>
<evidence type="ECO:0000313" key="1">
    <source>
        <dbReference type="EMBL" id="GAJ06240.1"/>
    </source>
</evidence>
<feature type="non-terminal residue" evidence="1">
    <location>
        <position position="65"/>
    </location>
</feature>
<accession>X1VGI6</accession>
<organism evidence="1">
    <name type="scientific">marine sediment metagenome</name>
    <dbReference type="NCBI Taxonomy" id="412755"/>
    <lineage>
        <taxon>unclassified sequences</taxon>
        <taxon>metagenomes</taxon>
        <taxon>ecological metagenomes</taxon>
    </lineage>
</organism>
<protein>
    <submittedName>
        <fullName evidence="1">Uncharacterized protein</fullName>
    </submittedName>
</protein>
<name>X1VGI6_9ZZZZ</name>
<dbReference type="AlphaFoldDB" id="X1VGI6"/>
<sequence>MILKETYQEQKINNHLRIALKKEAADYRRLGANCLWEYIQEDIDHFFGPLAVVARGKLEHDSLLR</sequence>